<evidence type="ECO:0000313" key="1">
    <source>
        <dbReference type="EMBL" id="GBM23990.1"/>
    </source>
</evidence>
<evidence type="ECO:0000313" key="2">
    <source>
        <dbReference type="Proteomes" id="UP000499080"/>
    </source>
</evidence>
<reference evidence="1 2" key="1">
    <citation type="journal article" date="2019" name="Sci. Rep.">
        <title>Orb-weaving spider Araneus ventricosus genome elucidates the spidroin gene catalogue.</title>
        <authorList>
            <person name="Kono N."/>
            <person name="Nakamura H."/>
            <person name="Ohtoshi R."/>
            <person name="Moran D.A.P."/>
            <person name="Shinohara A."/>
            <person name="Yoshida Y."/>
            <person name="Fujiwara M."/>
            <person name="Mori M."/>
            <person name="Tomita M."/>
            <person name="Arakawa K."/>
        </authorList>
    </citation>
    <scope>NUCLEOTIDE SEQUENCE [LARGE SCALE GENOMIC DNA]</scope>
</reference>
<name>A0A4Y2E4C4_ARAVE</name>
<accession>A0A4Y2E4C4</accession>
<dbReference type="EMBL" id="BGPR01000508">
    <property type="protein sequence ID" value="GBM23990.1"/>
    <property type="molecule type" value="Genomic_DNA"/>
</dbReference>
<proteinExistence type="predicted"/>
<protein>
    <submittedName>
        <fullName evidence="1">Uncharacterized protein</fullName>
    </submittedName>
</protein>
<gene>
    <name evidence="1" type="ORF">AVEN_274405_1</name>
</gene>
<dbReference type="Proteomes" id="UP000499080">
    <property type="component" value="Unassembled WGS sequence"/>
</dbReference>
<dbReference type="AlphaFoldDB" id="A0A4Y2E4C4"/>
<sequence>MVHAACIIAVSSPPPRVTPNARAQADDFLSYSKQRFLHSLQKFSGLLFSAKTRRESLRPITQVRTGQIRSGQDHRWNISRRFSIYFAFLLFSPNHISPFSKFSNLLLLVKIE</sequence>
<organism evidence="1 2">
    <name type="scientific">Araneus ventricosus</name>
    <name type="common">Orbweaver spider</name>
    <name type="synonym">Epeira ventricosa</name>
    <dbReference type="NCBI Taxonomy" id="182803"/>
    <lineage>
        <taxon>Eukaryota</taxon>
        <taxon>Metazoa</taxon>
        <taxon>Ecdysozoa</taxon>
        <taxon>Arthropoda</taxon>
        <taxon>Chelicerata</taxon>
        <taxon>Arachnida</taxon>
        <taxon>Araneae</taxon>
        <taxon>Araneomorphae</taxon>
        <taxon>Entelegynae</taxon>
        <taxon>Araneoidea</taxon>
        <taxon>Araneidae</taxon>
        <taxon>Araneus</taxon>
    </lineage>
</organism>
<keyword evidence="2" id="KW-1185">Reference proteome</keyword>
<comment type="caution">
    <text evidence="1">The sequence shown here is derived from an EMBL/GenBank/DDBJ whole genome shotgun (WGS) entry which is preliminary data.</text>
</comment>